<reference evidence="1" key="1">
    <citation type="submission" date="2019-08" db="EMBL/GenBank/DDBJ databases">
        <authorList>
            <person name="Kucharzyk K."/>
            <person name="Murdoch R.W."/>
            <person name="Higgins S."/>
            <person name="Loffler F."/>
        </authorList>
    </citation>
    <scope>NUCLEOTIDE SEQUENCE</scope>
</reference>
<comment type="caution">
    <text evidence="1">The sequence shown here is derived from an EMBL/GenBank/DDBJ whole genome shotgun (WGS) entry which is preliminary data.</text>
</comment>
<name>A0A644XDT0_9ZZZZ</name>
<gene>
    <name evidence="1" type="ORF">SDC9_58696</name>
</gene>
<accession>A0A644XDT0</accession>
<evidence type="ECO:0000313" key="1">
    <source>
        <dbReference type="EMBL" id="MPM12343.1"/>
    </source>
</evidence>
<organism evidence="1">
    <name type="scientific">bioreactor metagenome</name>
    <dbReference type="NCBI Taxonomy" id="1076179"/>
    <lineage>
        <taxon>unclassified sequences</taxon>
        <taxon>metagenomes</taxon>
        <taxon>ecological metagenomes</taxon>
    </lineage>
</organism>
<dbReference type="EMBL" id="VSSQ01001958">
    <property type="protein sequence ID" value="MPM12343.1"/>
    <property type="molecule type" value="Genomic_DNA"/>
</dbReference>
<sequence>MKPFLLYLSLFLVPALSISGQNYTDSLKSKLYIEKDLDTVYSEIVNTGAKLRLPLYFTAFSQDDHYGYVHIGTATTIIGQKMDSTAFLSVTANLNKEVFLRQGAELLEELDLKTLEGRPAKMYILRFTADKTAINRIMFFTGDLNSTLLLTANYPELFSELLKDVILSSFITVQY</sequence>
<protein>
    <submittedName>
        <fullName evidence="1">Uncharacterized protein</fullName>
    </submittedName>
</protein>
<dbReference type="AlphaFoldDB" id="A0A644XDT0"/>
<proteinExistence type="predicted"/>